<feature type="domain" description="Exocyst complex component Sec8 middle helical bundle" evidence="7">
    <location>
        <begin position="351"/>
        <end position="603"/>
    </location>
</feature>
<evidence type="ECO:0000256" key="2">
    <source>
        <dbReference type="ARBA" id="ARBA00022483"/>
    </source>
</evidence>
<evidence type="ECO:0000259" key="7">
    <source>
        <dbReference type="Pfam" id="PF20652"/>
    </source>
</evidence>
<sequence length="1026" mass="114260">MSWMQPQSNGGGYANGGPSASDRVRRYDFDSSRDNSADERSRSRGPGGYGGFGAGGQSAARVRAPGRLNRGDATRKSRDESTWSKSRSRSRPGGLHGQAGSQVEEILRYIEQQWSFMASESCIPIKVALQLNDQSSLGLMDQYDQFQETHEQLQNALKVIVNEHHQGFNSSIGTFHKIQAAILASQHRVRTLKAGLLAAKGSLASTRPELKAFAQSSQEYDHMLSVLATIEQLQAVPEKLEAEISEKRFLAAVETLQDALKLIRKPELEEIGALSDLRVYLGNQEHSLTDILVEELHSHLYLKSPYCEARWKAHARRDPARGAISPEDRALHAFFEGYNGTEPMQEDTTRNPEADTFYYIQLLTEALNNMSRLDVVIDAIEQRLPVELFRVVERSHNEVEQRHPNTMHSATRTRPETLSLNDGLGEQHNATLNDLLNTLFAKFEAIAEGHSVLHCVIAAVLKREGSLDGPTLNRSFRELWKLLQSEIRTLLHDHLASSDNLGHGARQENDPSANIFKSRPRDKTRRLFKLADTDSKSAELATEREDLEYILKASVPGLVNRNARESRKESDENDALPDRSATGHKLLVEPSIFNMSILLPPCLSFLNRLREVVPPNSSVVASTLESFLDDFLINVFYPQLEETLLDLCSQCFNDISAFQPDPQWQQHAQKPIFKGVIRFFSIIQGVCKMLDSLPHEQSFSQLVIAQMRSYYDRCYNWSKGLLQRAQMSQDETPRMRLAADLATGGAVQQTVVDLLSSTDEEKIPGLVSEESSALLSQTLQRPLDEADLIHDRKALGALCVLHTSMKWLATRSKSLEYISPRAVDTSNLQSHHSRRWTINANLPSAPAHPYLPLDEPTAEQFNGVVFSFSELSSLILRTLHIDLRLHLLHGTSTAMRNTYALNQPYNDPDPAVLALATSIASYDAQLGIHLLPAQYDFLTAHLDDLANAALIKLVTLIPAMDSHGNARMQLNVLVLQQALKAVQPSATLERAARFYELGTMGREAVEKGGAEGFDGDSLKVLAGLVG</sequence>
<dbReference type="PANTHER" id="PTHR14146">
    <property type="entry name" value="EXOCYST COMPLEX COMPONENT 4"/>
    <property type="match status" value="1"/>
</dbReference>
<feature type="domain" description="Exocyst complex component Sec8 N-terminal" evidence="6">
    <location>
        <begin position="103"/>
        <end position="242"/>
    </location>
</feature>
<dbReference type="RefSeq" id="XP_069233668.1">
    <property type="nucleotide sequence ID" value="XM_069369159.1"/>
</dbReference>
<dbReference type="AlphaFoldDB" id="A0AB34L0H1"/>
<dbReference type="InterPro" id="IPR007191">
    <property type="entry name" value="Sec8_exocyst_N"/>
</dbReference>
<keyword evidence="1 4" id="KW-0813">Transport</keyword>
<comment type="similarity">
    <text evidence="4">Belongs to the SEC8 family.</text>
</comment>
<dbReference type="GO" id="GO:0006612">
    <property type="term" value="P:protein targeting to membrane"/>
    <property type="evidence" value="ECO:0007669"/>
    <property type="project" value="UniProtKB-UniRule"/>
</dbReference>
<evidence type="ECO:0000313" key="9">
    <source>
        <dbReference type="Proteomes" id="UP000803884"/>
    </source>
</evidence>
<evidence type="ECO:0000256" key="3">
    <source>
        <dbReference type="ARBA" id="ARBA00022927"/>
    </source>
</evidence>
<dbReference type="Pfam" id="PF20652">
    <property type="entry name" value="Sec8_C"/>
    <property type="match status" value="1"/>
</dbReference>
<name>A0AB34L0H1_9PEZI</name>
<protein>
    <recommendedName>
        <fullName evidence="4">Exocyst complex component Sec8</fullName>
    </recommendedName>
</protein>
<dbReference type="PANTHER" id="PTHR14146:SF0">
    <property type="entry name" value="EXOCYST COMPLEX COMPONENT 4"/>
    <property type="match status" value="1"/>
</dbReference>
<comment type="function">
    <text evidence="4">Component of the exocyst complex involved in the docking of exocytic vesicles with fusion sites on the plasma membrane.</text>
</comment>
<reference evidence="8 9" key="1">
    <citation type="journal article" date="2020" name="Microbiol. Resour. Announc.">
        <title>Draft Genome Sequence of a Cladosporium Species Isolated from the Mesophotic Ascidian Didemnum maculosum.</title>
        <authorList>
            <person name="Gioti A."/>
            <person name="Siaperas R."/>
            <person name="Nikolaivits E."/>
            <person name="Le Goff G."/>
            <person name="Ouazzani J."/>
            <person name="Kotoulas G."/>
            <person name="Topakas E."/>
        </authorList>
    </citation>
    <scope>NUCLEOTIDE SEQUENCE [LARGE SCALE GENOMIC DNA]</scope>
    <source>
        <strain evidence="8 9">TM138-S3</strain>
    </source>
</reference>
<dbReference type="GO" id="GO:0015031">
    <property type="term" value="P:protein transport"/>
    <property type="evidence" value="ECO:0007669"/>
    <property type="project" value="UniProtKB-KW"/>
</dbReference>
<evidence type="ECO:0000256" key="1">
    <source>
        <dbReference type="ARBA" id="ARBA00022448"/>
    </source>
</evidence>
<feature type="compositionally biased region" description="Basic and acidic residues" evidence="5">
    <location>
        <begin position="69"/>
        <end position="82"/>
    </location>
</feature>
<evidence type="ECO:0000256" key="4">
    <source>
        <dbReference type="RuleBase" id="RU367079"/>
    </source>
</evidence>
<feature type="compositionally biased region" description="Basic and acidic residues" evidence="5">
    <location>
        <begin position="22"/>
        <end position="42"/>
    </location>
</feature>
<feature type="region of interest" description="Disordered" evidence="5">
    <location>
        <begin position="499"/>
        <end position="518"/>
    </location>
</feature>
<dbReference type="GO" id="GO:0006904">
    <property type="term" value="P:vesicle docking involved in exocytosis"/>
    <property type="evidence" value="ECO:0007669"/>
    <property type="project" value="InterPro"/>
</dbReference>
<keyword evidence="3 4" id="KW-0653">Protein transport</keyword>
<evidence type="ECO:0000259" key="6">
    <source>
        <dbReference type="Pfam" id="PF04048"/>
    </source>
</evidence>
<evidence type="ECO:0000313" key="8">
    <source>
        <dbReference type="EMBL" id="KAL1590563.1"/>
    </source>
</evidence>
<comment type="caution">
    <text evidence="8">The sequence shown here is derived from an EMBL/GenBank/DDBJ whole genome shotgun (WGS) entry which is preliminary data.</text>
</comment>
<dbReference type="GeneID" id="96001997"/>
<dbReference type="InterPro" id="IPR039682">
    <property type="entry name" value="Sec8/EXOC4"/>
</dbReference>
<evidence type="ECO:0000256" key="5">
    <source>
        <dbReference type="SAM" id="MobiDB-lite"/>
    </source>
</evidence>
<dbReference type="Proteomes" id="UP000803884">
    <property type="component" value="Unassembled WGS sequence"/>
</dbReference>
<keyword evidence="2 4" id="KW-0268">Exocytosis</keyword>
<feature type="region of interest" description="Disordered" evidence="5">
    <location>
        <begin position="1"/>
        <end position="100"/>
    </location>
</feature>
<keyword evidence="9" id="KW-1185">Reference proteome</keyword>
<organism evidence="8 9">
    <name type="scientific">Cladosporium halotolerans</name>
    <dbReference type="NCBI Taxonomy" id="1052096"/>
    <lineage>
        <taxon>Eukaryota</taxon>
        <taxon>Fungi</taxon>
        <taxon>Dikarya</taxon>
        <taxon>Ascomycota</taxon>
        <taxon>Pezizomycotina</taxon>
        <taxon>Dothideomycetes</taxon>
        <taxon>Dothideomycetidae</taxon>
        <taxon>Cladosporiales</taxon>
        <taxon>Cladosporiaceae</taxon>
        <taxon>Cladosporium</taxon>
    </lineage>
</organism>
<dbReference type="GO" id="GO:0006893">
    <property type="term" value="P:Golgi to plasma membrane transport"/>
    <property type="evidence" value="ECO:0007669"/>
    <property type="project" value="TreeGrafter"/>
</dbReference>
<accession>A0AB34L0H1</accession>
<dbReference type="GO" id="GO:0090522">
    <property type="term" value="P:vesicle tethering involved in exocytosis"/>
    <property type="evidence" value="ECO:0007669"/>
    <property type="project" value="UniProtKB-UniRule"/>
</dbReference>
<gene>
    <name evidence="8" type="ORF">WHR41_00553</name>
</gene>
<dbReference type="Pfam" id="PF04048">
    <property type="entry name" value="Sec8_N"/>
    <property type="match status" value="1"/>
</dbReference>
<dbReference type="InterPro" id="IPR048630">
    <property type="entry name" value="Sec8_M"/>
</dbReference>
<feature type="compositionally biased region" description="Gly residues" evidence="5">
    <location>
        <begin position="45"/>
        <end position="56"/>
    </location>
</feature>
<proteinExistence type="inferred from homology"/>
<dbReference type="GO" id="GO:0000145">
    <property type="term" value="C:exocyst"/>
    <property type="evidence" value="ECO:0007669"/>
    <property type="project" value="UniProtKB-UniRule"/>
</dbReference>
<dbReference type="EMBL" id="JAAQHG020000002">
    <property type="protein sequence ID" value="KAL1590563.1"/>
    <property type="molecule type" value="Genomic_DNA"/>
</dbReference>